<evidence type="ECO:0000313" key="1">
    <source>
        <dbReference type="EnsemblPlants" id="PGSC0003DMT400090968"/>
    </source>
</evidence>
<dbReference type="EnsemblPlants" id="PGSC0003DMT400090968">
    <property type="protein sequence ID" value="PGSC0003DMT400090968"/>
    <property type="gene ID" value="PGSC0003DMG400040539"/>
</dbReference>
<reference evidence="1" key="2">
    <citation type="submission" date="2015-06" db="UniProtKB">
        <authorList>
            <consortium name="EnsemblPlants"/>
        </authorList>
    </citation>
    <scope>IDENTIFICATION</scope>
    <source>
        <strain evidence="1">DM1-3 516 R44</strain>
    </source>
</reference>
<keyword evidence="2" id="KW-1185">Reference proteome</keyword>
<dbReference type="AlphaFoldDB" id="M1DLL4"/>
<accession>M1DLL4</accession>
<dbReference type="PaxDb" id="4113-PGSC0003DMT400090968"/>
<dbReference type="HOGENOM" id="CLU_2125462_0_0_1"/>
<evidence type="ECO:0000313" key="2">
    <source>
        <dbReference type="Proteomes" id="UP000011115"/>
    </source>
</evidence>
<dbReference type="InParanoid" id="M1DLL4"/>
<name>M1DLL4_SOLTU</name>
<reference evidence="2" key="1">
    <citation type="journal article" date="2011" name="Nature">
        <title>Genome sequence and analysis of the tuber crop potato.</title>
        <authorList>
            <consortium name="The Potato Genome Sequencing Consortium"/>
        </authorList>
    </citation>
    <scope>NUCLEOTIDE SEQUENCE [LARGE SCALE GENOMIC DNA]</scope>
    <source>
        <strain evidence="2">cv. DM1-3 516 R44</strain>
    </source>
</reference>
<organism evidence="1 2">
    <name type="scientific">Solanum tuberosum</name>
    <name type="common">Potato</name>
    <dbReference type="NCBI Taxonomy" id="4113"/>
    <lineage>
        <taxon>Eukaryota</taxon>
        <taxon>Viridiplantae</taxon>
        <taxon>Streptophyta</taxon>
        <taxon>Embryophyta</taxon>
        <taxon>Tracheophyta</taxon>
        <taxon>Spermatophyta</taxon>
        <taxon>Magnoliopsida</taxon>
        <taxon>eudicotyledons</taxon>
        <taxon>Gunneridae</taxon>
        <taxon>Pentapetalae</taxon>
        <taxon>asterids</taxon>
        <taxon>lamiids</taxon>
        <taxon>Solanales</taxon>
        <taxon>Solanaceae</taxon>
        <taxon>Solanoideae</taxon>
        <taxon>Solaneae</taxon>
        <taxon>Solanum</taxon>
    </lineage>
</organism>
<protein>
    <submittedName>
        <fullName evidence="1">Uncharacterized protein</fullName>
    </submittedName>
</protein>
<dbReference type="Proteomes" id="UP000011115">
    <property type="component" value="Unassembled WGS sequence"/>
</dbReference>
<sequence length="114" mass="12973">MTLVNIQGSDAWIRILRVLIDLKDDFRPKLGLGCIFRGHKLILAFLDVMLISSDFHEFQVKETLALAFAEGLRFCDLHFSKGWLAKATRARFSNDRLSKARFAKTRPLAFAGFA</sequence>
<proteinExistence type="predicted"/>
<dbReference type="Gramene" id="PGSC0003DMT400090968">
    <property type="protein sequence ID" value="PGSC0003DMT400090968"/>
    <property type="gene ID" value="PGSC0003DMG400040539"/>
</dbReference>